<evidence type="ECO:0000256" key="1">
    <source>
        <dbReference type="ARBA" id="ARBA00001974"/>
    </source>
</evidence>
<dbReference type="PANTHER" id="PTHR46028">
    <property type="entry name" value="KYNURENINE 3-MONOOXYGENASE"/>
    <property type="match status" value="1"/>
</dbReference>
<evidence type="ECO:0000313" key="9">
    <source>
        <dbReference type="Proteomes" id="UP000266239"/>
    </source>
</evidence>
<evidence type="ECO:0000256" key="4">
    <source>
        <dbReference type="ARBA" id="ARBA00022857"/>
    </source>
</evidence>
<dbReference type="GO" id="GO:0004502">
    <property type="term" value="F:kynurenine 3-monooxygenase activity"/>
    <property type="evidence" value="ECO:0007669"/>
    <property type="project" value="TreeGrafter"/>
</dbReference>
<dbReference type="Gene3D" id="3.50.50.60">
    <property type="entry name" value="FAD/NAD(P)-binding domain"/>
    <property type="match status" value="1"/>
</dbReference>
<comment type="cofactor">
    <cofactor evidence="1">
        <name>FAD</name>
        <dbReference type="ChEBI" id="CHEBI:57692"/>
    </cofactor>
</comment>
<keyword evidence="5" id="KW-0560">Oxidoreductase</keyword>
<dbReference type="PRINTS" id="PR00420">
    <property type="entry name" value="RNGMNOXGNASE"/>
</dbReference>
<keyword evidence="2" id="KW-0285">Flavoprotein</keyword>
<sequence length="466" mass="50584">MGKFIVVGSGPVGCLAALQLAHQGHTVTLYEGRGHIPTDPSQSYPIGVNPRGLHAIESVAPDVAQRIRSEGHVIAAWEIYAGPRRVAKQVSGVVYGTSRGNVNLHLWNACTKCPHAITLRMNHRLQSMDFAAKTLTFETTDGSVVVVDAADARVVGADGVHSTVRTYMQQADATFLVTVTPWANEYRVLFGRVGQPAPGLDPSVHYIFSGGYTATIDNGGAKQWTLVTTMRDSDDAGVSSSQLVRETDASEANVAKLKAWIHSIAPAMVDVLSPDELVRYFSRRTYRGAVVECSKFDVDEWVVLVGDAAHSVLPPTGEGINSGLEDTLVLAAAVGCTAGASSCFAAYTKARMPDIAALWTYATHLNASPSFLGERLARLVFLIAESKSHHSIGQSLFGPMGIHRWPYKRIVDKWAWRRLLWINAARVLTYPLSVVAWVLCLPFKLVRSTPTYATTKSTFKLKRGVV</sequence>
<dbReference type="InterPro" id="IPR002938">
    <property type="entry name" value="FAD-bd"/>
</dbReference>
<dbReference type="Pfam" id="PF01494">
    <property type="entry name" value="FAD_binding_3"/>
    <property type="match status" value="1"/>
</dbReference>
<dbReference type="AlphaFoldDB" id="A0A396ZM87"/>
<dbReference type="GO" id="GO:0071949">
    <property type="term" value="F:FAD binding"/>
    <property type="evidence" value="ECO:0007669"/>
    <property type="project" value="InterPro"/>
</dbReference>
<keyword evidence="4" id="KW-0521">NADP</keyword>
<name>A0A396ZM87_APHAT</name>
<evidence type="ECO:0000256" key="3">
    <source>
        <dbReference type="ARBA" id="ARBA00022827"/>
    </source>
</evidence>
<dbReference type="GO" id="GO:0070189">
    <property type="term" value="P:kynurenine metabolic process"/>
    <property type="evidence" value="ECO:0007669"/>
    <property type="project" value="TreeGrafter"/>
</dbReference>
<feature type="domain" description="FAD-binding" evidence="7">
    <location>
        <begin position="5"/>
        <end position="353"/>
    </location>
</feature>
<dbReference type="Proteomes" id="UP000266239">
    <property type="component" value="Unassembled WGS sequence"/>
</dbReference>
<dbReference type="InterPro" id="IPR036188">
    <property type="entry name" value="FAD/NAD-bd_sf"/>
</dbReference>
<dbReference type="EMBL" id="QUTA01013089">
    <property type="protein sequence ID" value="RHX96892.1"/>
    <property type="molecule type" value="Genomic_DNA"/>
</dbReference>
<dbReference type="VEuPathDB" id="FungiDB:H257_15260"/>
<proteinExistence type="predicted"/>
<evidence type="ECO:0000313" key="8">
    <source>
        <dbReference type="EMBL" id="RHX96892.1"/>
    </source>
</evidence>
<evidence type="ECO:0000256" key="5">
    <source>
        <dbReference type="ARBA" id="ARBA00023002"/>
    </source>
</evidence>
<dbReference type="PANTHER" id="PTHR46028:SF2">
    <property type="entry name" value="KYNURENINE 3-MONOOXYGENASE"/>
    <property type="match status" value="1"/>
</dbReference>
<evidence type="ECO:0000256" key="2">
    <source>
        <dbReference type="ARBA" id="ARBA00022630"/>
    </source>
</evidence>
<keyword evidence="6" id="KW-0503">Monooxygenase</keyword>
<reference evidence="8 9" key="1">
    <citation type="submission" date="2018-08" db="EMBL/GenBank/DDBJ databases">
        <title>Aphanomyces genome sequencing and annotation.</title>
        <authorList>
            <person name="Minardi D."/>
            <person name="Oidtmann B."/>
            <person name="Van Der Giezen M."/>
            <person name="Studholme D.J."/>
        </authorList>
    </citation>
    <scope>NUCLEOTIDE SEQUENCE [LARGE SCALE GENOMIC DNA]</scope>
    <source>
        <strain evidence="8 9">Yx</strain>
    </source>
</reference>
<keyword evidence="3" id="KW-0274">FAD</keyword>
<organism evidence="8 9">
    <name type="scientific">Aphanomyces astaci</name>
    <name type="common">Crayfish plague agent</name>
    <dbReference type="NCBI Taxonomy" id="112090"/>
    <lineage>
        <taxon>Eukaryota</taxon>
        <taxon>Sar</taxon>
        <taxon>Stramenopiles</taxon>
        <taxon>Oomycota</taxon>
        <taxon>Saprolegniomycetes</taxon>
        <taxon>Saprolegniales</taxon>
        <taxon>Verrucalvaceae</taxon>
        <taxon>Aphanomyces</taxon>
    </lineage>
</organism>
<accession>A0A396ZM87</accession>
<evidence type="ECO:0000259" key="7">
    <source>
        <dbReference type="Pfam" id="PF01494"/>
    </source>
</evidence>
<comment type="caution">
    <text evidence="8">The sequence shown here is derived from an EMBL/GenBank/DDBJ whole genome shotgun (WGS) entry which is preliminary data.</text>
</comment>
<evidence type="ECO:0000256" key="6">
    <source>
        <dbReference type="ARBA" id="ARBA00023033"/>
    </source>
</evidence>
<gene>
    <name evidence="8" type="ORF">DYB25_001525</name>
</gene>
<dbReference type="SUPFAM" id="SSF51905">
    <property type="entry name" value="FAD/NAD(P)-binding domain"/>
    <property type="match status" value="1"/>
</dbReference>
<protein>
    <recommendedName>
        <fullName evidence="7">FAD-binding domain-containing protein</fullName>
    </recommendedName>
</protein>